<dbReference type="EMBL" id="VUNG01000076">
    <property type="protein sequence ID" value="MST86024.1"/>
    <property type="molecule type" value="Genomic_DNA"/>
</dbReference>
<keyword evidence="2" id="KW-1185">Reference proteome</keyword>
<comment type="caution">
    <text evidence="1">The sequence shown here is derived from an EMBL/GenBank/DDBJ whole genome shotgun (WGS) entry which is preliminary data.</text>
</comment>
<gene>
    <name evidence="1" type="ORF">FYJ73_15360</name>
</gene>
<name>A0A7K0KJI6_9BACT</name>
<evidence type="ECO:0000313" key="2">
    <source>
        <dbReference type="Proteomes" id="UP000438914"/>
    </source>
</evidence>
<accession>A0A7K0KJI6</accession>
<proteinExistence type="predicted"/>
<protein>
    <submittedName>
        <fullName evidence="1">Uncharacterized protein</fullName>
    </submittedName>
</protein>
<dbReference type="Proteomes" id="UP000438914">
    <property type="component" value="Unassembled WGS sequence"/>
</dbReference>
<reference evidence="1 2" key="1">
    <citation type="submission" date="2019-08" db="EMBL/GenBank/DDBJ databases">
        <title>In-depth cultivation of the pig gut microbiome towards novel bacterial diversity and tailored functional studies.</title>
        <authorList>
            <person name="Wylensek D."/>
            <person name="Hitch T.C.A."/>
            <person name="Clavel T."/>
        </authorList>
    </citation>
    <scope>NUCLEOTIDE SEQUENCE [LARGE SCALE GENOMIC DNA]</scope>
    <source>
        <strain evidence="1 2">LKV-178-WT-2A</strain>
    </source>
</reference>
<organism evidence="1 2">
    <name type="scientific">Hallella mizrahii</name>
    <dbReference type="NCBI Taxonomy" id="2606637"/>
    <lineage>
        <taxon>Bacteria</taxon>
        <taxon>Pseudomonadati</taxon>
        <taxon>Bacteroidota</taxon>
        <taxon>Bacteroidia</taxon>
        <taxon>Bacteroidales</taxon>
        <taxon>Prevotellaceae</taxon>
        <taxon>Hallella</taxon>
    </lineage>
</organism>
<evidence type="ECO:0000313" key="1">
    <source>
        <dbReference type="EMBL" id="MST86024.1"/>
    </source>
</evidence>
<dbReference type="AlphaFoldDB" id="A0A7K0KJI6"/>
<sequence length="106" mass="12409">MYFRGFHYLNFDLKGAYVVNLDSLKLSIKGNNMKIIGLDTSLKNNYHVKNRLVGVRLFCEVKDISQEYKQPSVLYVLPSNFIMRDSQRVLVDTMKFVLQRPGDKHH</sequence>